<organism evidence="1 2">
    <name type="scientific">Gymnopus androsaceus JB14</name>
    <dbReference type="NCBI Taxonomy" id="1447944"/>
    <lineage>
        <taxon>Eukaryota</taxon>
        <taxon>Fungi</taxon>
        <taxon>Dikarya</taxon>
        <taxon>Basidiomycota</taxon>
        <taxon>Agaricomycotina</taxon>
        <taxon>Agaricomycetes</taxon>
        <taxon>Agaricomycetidae</taxon>
        <taxon>Agaricales</taxon>
        <taxon>Marasmiineae</taxon>
        <taxon>Omphalotaceae</taxon>
        <taxon>Gymnopus</taxon>
    </lineage>
</organism>
<protein>
    <submittedName>
        <fullName evidence="1">Uncharacterized protein</fullName>
    </submittedName>
</protein>
<name>A0A6A4HDS0_9AGAR</name>
<dbReference type="EMBL" id="ML769512">
    <property type="protein sequence ID" value="KAE9396519.1"/>
    <property type="molecule type" value="Genomic_DNA"/>
</dbReference>
<dbReference type="AlphaFoldDB" id="A0A6A4HDS0"/>
<evidence type="ECO:0000313" key="1">
    <source>
        <dbReference type="EMBL" id="KAE9396519.1"/>
    </source>
</evidence>
<reference evidence="1" key="1">
    <citation type="journal article" date="2019" name="Environ. Microbiol.">
        <title>Fungal ecological strategies reflected in gene transcription - a case study of two litter decomposers.</title>
        <authorList>
            <person name="Barbi F."/>
            <person name="Kohler A."/>
            <person name="Barry K."/>
            <person name="Baskaran P."/>
            <person name="Daum C."/>
            <person name="Fauchery L."/>
            <person name="Ihrmark K."/>
            <person name="Kuo A."/>
            <person name="LaButti K."/>
            <person name="Lipzen A."/>
            <person name="Morin E."/>
            <person name="Grigoriev I.V."/>
            <person name="Henrissat B."/>
            <person name="Lindahl B."/>
            <person name="Martin F."/>
        </authorList>
    </citation>
    <scope>NUCLEOTIDE SEQUENCE</scope>
    <source>
        <strain evidence="1">JB14</strain>
    </source>
</reference>
<sequence length="129" mass="14130">MYTASVGCGTASEGYGEAMPAVSDAAAAIPKRMMLVPDAVTNTQNHPKMPSPELIKRDSYMNGNNLTASRSDIGWSKASLAVFCLLPVDWHSGLTRQARVILWDLEMNVKGKANHIQKRSPQALNKHFF</sequence>
<accession>A0A6A4HDS0</accession>
<evidence type="ECO:0000313" key="2">
    <source>
        <dbReference type="Proteomes" id="UP000799118"/>
    </source>
</evidence>
<dbReference type="Proteomes" id="UP000799118">
    <property type="component" value="Unassembled WGS sequence"/>
</dbReference>
<keyword evidence="2" id="KW-1185">Reference proteome</keyword>
<proteinExistence type="predicted"/>
<gene>
    <name evidence="1" type="ORF">BT96DRAFT_941630</name>
</gene>